<evidence type="ECO:0000256" key="2">
    <source>
        <dbReference type="PROSITE-ProRule" id="PRU01161"/>
    </source>
</evidence>
<sequence length="465" mass="50694">MAASLAVFSRHGLLLPLLAGMVLALGACTTYGVVANQPLSPGRQGPVYSLGEFARDPQRHSGELTLAVAFSGGGTRAAALSYGVMQELRDTRVRIDGREQRLLDAINVISSVSGGSFTSAYYGLYGDRLFADYEQRFLRSDVEGALLRGLLNPVRWFSSQGRTEMAVSYYQQTLFGNATFGDLAQRPAPLILINSSDLGSGGRFSFVQEYFDLLCSDLSSFPLARAVTASSAVPVLFEPVVAENYTGCAAGMPPWLVAAQRRDADNGYLSMVVQDDLAYRNKVTHRYAQFVDGGITDNLGLRALLDAVELAGGAEKYLRTLGIAAPRRIAIISVNAAADTPAGIGESNRAPSFEQTMNAVTNVQLDRYNVSTLQQTQQGLERWTRELSTPERPVTSYFVRLSFEDVPNLPLRRFLNRIPTSFALDKEQVERLIATGRELLRSNPEYQRLLAGLRAQATEARGTAP</sequence>
<dbReference type="InterPro" id="IPR002641">
    <property type="entry name" value="PNPLA_dom"/>
</dbReference>
<evidence type="ECO:0000256" key="1">
    <source>
        <dbReference type="ARBA" id="ARBA00023098"/>
    </source>
</evidence>
<dbReference type="InterPro" id="IPR016035">
    <property type="entry name" value="Acyl_Trfase/lysoPLipase"/>
</dbReference>
<evidence type="ECO:0000313" key="5">
    <source>
        <dbReference type="Proteomes" id="UP001169027"/>
    </source>
</evidence>
<accession>A0ABT8S3R3</accession>
<keyword evidence="1 2" id="KW-0443">Lipid metabolism</keyword>
<feature type="active site" description="Nucleophile" evidence="2">
    <location>
        <position position="113"/>
    </location>
</feature>
<evidence type="ECO:0000313" key="4">
    <source>
        <dbReference type="EMBL" id="MDO1533566.1"/>
    </source>
</evidence>
<evidence type="ECO:0000259" key="3">
    <source>
        <dbReference type="PROSITE" id="PS51635"/>
    </source>
</evidence>
<dbReference type="SUPFAM" id="SSF52151">
    <property type="entry name" value="FabD/lysophospholipase-like"/>
    <property type="match status" value="1"/>
</dbReference>
<comment type="caution">
    <text evidence="2">Lacks conserved residue(s) required for the propagation of feature annotation.</text>
</comment>
<feature type="short sequence motif" description="DGA/G" evidence="2">
    <location>
        <begin position="292"/>
        <end position="294"/>
    </location>
</feature>
<dbReference type="Proteomes" id="UP001169027">
    <property type="component" value="Unassembled WGS sequence"/>
</dbReference>
<name>A0ABT8S3R3_9BURK</name>
<feature type="domain" description="PNPLA" evidence="3">
    <location>
        <begin position="69"/>
        <end position="305"/>
    </location>
</feature>
<dbReference type="Pfam" id="PF01734">
    <property type="entry name" value="Patatin"/>
    <property type="match status" value="1"/>
</dbReference>
<feature type="active site" description="Proton acceptor" evidence="2">
    <location>
        <position position="292"/>
    </location>
</feature>
<keyword evidence="2" id="KW-0442">Lipid degradation</keyword>
<gene>
    <name evidence="4" type="ORF">Q2T77_14820</name>
</gene>
<comment type="caution">
    <text evidence="4">The sequence shown here is derived from an EMBL/GenBank/DDBJ whole genome shotgun (WGS) entry which is preliminary data.</text>
</comment>
<dbReference type="EMBL" id="JAUKVY010000009">
    <property type="protein sequence ID" value="MDO1533566.1"/>
    <property type="molecule type" value="Genomic_DNA"/>
</dbReference>
<dbReference type="Gene3D" id="3.40.1090.10">
    <property type="entry name" value="Cytosolic phospholipase A2 catalytic domain"/>
    <property type="match status" value="2"/>
</dbReference>
<keyword evidence="5" id="KW-1185">Reference proteome</keyword>
<keyword evidence="2" id="KW-0378">Hydrolase</keyword>
<dbReference type="RefSeq" id="WP_301810331.1">
    <property type="nucleotide sequence ID" value="NZ_JAUJZH010000009.1"/>
</dbReference>
<reference evidence="4" key="1">
    <citation type="submission" date="2023-06" db="EMBL/GenBank/DDBJ databases">
        <authorList>
            <person name="Jiang Y."/>
            <person name="Liu Q."/>
        </authorList>
    </citation>
    <scope>NUCLEOTIDE SEQUENCE</scope>
    <source>
        <strain evidence="4">CGMCC 1.12090</strain>
    </source>
</reference>
<organism evidence="4 5">
    <name type="scientific">Variovorax ginsengisoli</name>
    <dbReference type="NCBI Taxonomy" id="363844"/>
    <lineage>
        <taxon>Bacteria</taxon>
        <taxon>Pseudomonadati</taxon>
        <taxon>Pseudomonadota</taxon>
        <taxon>Betaproteobacteria</taxon>
        <taxon>Burkholderiales</taxon>
        <taxon>Comamonadaceae</taxon>
        <taxon>Variovorax</taxon>
    </lineage>
</organism>
<protein>
    <submittedName>
        <fullName evidence="4">Patatin-like phospholipase family protein</fullName>
    </submittedName>
</protein>
<dbReference type="PROSITE" id="PS51635">
    <property type="entry name" value="PNPLA"/>
    <property type="match status" value="1"/>
</dbReference>
<proteinExistence type="predicted"/>